<dbReference type="PANTHER" id="PTHR43333:SF1">
    <property type="entry name" value="D-ISOMER SPECIFIC 2-HYDROXYACID DEHYDROGENASE NAD-BINDING DOMAIN-CONTAINING PROTEIN"/>
    <property type="match status" value="1"/>
</dbReference>
<evidence type="ECO:0000259" key="6">
    <source>
        <dbReference type="Pfam" id="PF02826"/>
    </source>
</evidence>
<dbReference type="EMBL" id="JACXZA010000005">
    <property type="protein sequence ID" value="MBD3921123.1"/>
    <property type="molecule type" value="Genomic_DNA"/>
</dbReference>
<dbReference type="InterPro" id="IPR006139">
    <property type="entry name" value="D-isomer_2_OHA_DH_cat_dom"/>
</dbReference>
<dbReference type="InterPro" id="IPR006140">
    <property type="entry name" value="D-isomer_DH_NAD-bd"/>
</dbReference>
<dbReference type="SUPFAM" id="SSF51735">
    <property type="entry name" value="NAD(P)-binding Rossmann-fold domains"/>
    <property type="match status" value="1"/>
</dbReference>
<feature type="domain" description="D-isomer specific 2-hydroxyacid dehydrogenase catalytic" evidence="5">
    <location>
        <begin position="39"/>
        <end position="309"/>
    </location>
</feature>
<evidence type="ECO:0000256" key="2">
    <source>
        <dbReference type="ARBA" id="ARBA00023002"/>
    </source>
</evidence>
<gene>
    <name evidence="7" type="ORF">H8B09_20315</name>
</gene>
<evidence type="ECO:0000256" key="1">
    <source>
        <dbReference type="ARBA" id="ARBA00005854"/>
    </source>
</evidence>
<evidence type="ECO:0000256" key="4">
    <source>
        <dbReference type="RuleBase" id="RU003719"/>
    </source>
</evidence>
<keyword evidence="2 4" id="KW-0560">Oxidoreductase</keyword>
<dbReference type="Proteomes" id="UP000609346">
    <property type="component" value="Unassembled WGS sequence"/>
</dbReference>
<dbReference type="PANTHER" id="PTHR43333">
    <property type="entry name" value="2-HACID_DH_C DOMAIN-CONTAINING PROTEIN"/>
    <property type="match status" value="1"/>
</dbReference>
<feature type="domain" description="D-isomer specific 2-hydroxyacid dehydrogenase NAD-binding" evidence="6">
    <location>
        <begin position="106"/>
        <end position="280"/>
    </location>
</feature>
<reference evidence="7 8" key="1">
    <citation type="submission" date="2020-09" db="EMBL/GenBank/DDBJ databases">
        <title>Paenibacillus sp. strain PR3 16S rRNA gene Genome sequencing and assembly.</title>
        <authorList>
            <person name="Kim J."/>
        </authorList>
    </citation>
    <scope>NUCLEOTIDE SEQUENCE [LARGE SCALE GENOMIC DNA]</scope>
    <source>
        <strain evidence="7 8">PR3</strain>
    </source>
</reference>
<evidence type="ECO:0000313" key="7">
    <source>
        <dbReference type="EMBL" id="MBD3921123.1"/>
    </source>
</evidence>
<comment type="caution">
    <text evidence="7">The sequence shown here is derived from an EMBL/GenBank/DDBJ whole genome shotgun (WGS) entry which is preliminary data.</text>
</comment>
<evidence type="ECO:0000256" key="3">
    <source>
        <dbReference type="ARBA" id="ARBA00023027"/>
    </source>
</evidence>
<evidence type="ECO:0000259" key="5">
    <source>
        <dbReference type="Pfam" id="PF00389"/>
    </source>
</evidence>
<dbReference type="Pfam" id="PF00389">
    <property type="entry name" value="2-Hacid_dh"/>
    <property type="match status" value="1"/>
</dbReference>
<proteinExistence type="inferred from homology"/>
<dbReference type="SUPFAM" id="SSF52283">
    <property type="entry name" value="Formate/glycerate dehydrogenase catalytic domain-like"/>
    <property type="match status" value="1"/>
</dbReference>
<sequence>MSRTIIAMGGYTPEQQARIREAATGWDVIFGKVKDLDSRLFRDAEIVLGYSPAVETDGLLPESKLRWIQGWSAGVDKLPLDKLAARGVVLTDASGVHPNQMSETTLALMLAFTRNVHSAIRNQVEGRWELSRSYGEIHGKTIGIIGAGEIGNELATICRAFNMTVLGVRRSGKPADPYDRMYDMSGLSEVLAESDYVVNLLPLTEETNGLFNAEVFAQMKRSAFFVNVGRGPSVVTDDLVQALRDGVIAGAGIDVTEPEPLPEGHPLWSLDNVIITPHIGGQSDQYSARVADLFIHNFKSYIGTGRPDRNIVDYTLRY</sequence>
<keyword evidence="8" id="KW-1185">Reference proteome</keyword>
<dbReference type="Pfam" id="PF02826">
    <property type="entry name" value="2-Hacid_dh_C"/>
    <property type="match status" value="1"/>
</dbReference>
<comment type="similarity">
    <text evidence="1 4">Belongs to the D-isomer specific 2-hydroxyacid dehydrogenase family.</text>
</comment>
<protein>
    <submittedName>
        <fullName evidence="7">D-2-hydroxyacid dehydrogenase</fullName>
    </submittedName>
</protein>
<evidence type="ECO:0000313" key="8">
    <source>
        <dbReference type="Proteomes" id="UP000609346"/>
    </source>
</evidence>
<dbReference type="InterPro" id="IPR036291">
    <property type="entry name" value="NAD(P)-bd_dom_sf"/>
</dbReference>
<dbReference type="CDD" id="cd05300">
    <property type="entry name" value="2-Hacid_dh_1"/>
    <property type="match status" value="1"/>
</dbReference>
<accession>A0ABR8MZ08</accession>
<dbReference type="Gene3D" id="3.40.50.720">
    <property type="entry name" value="NAD(P)-binding Rossmann-like Domain"/>
    <property type="match status" value="2"/>
</dbReference>
<keyword evidence="3" id="KW-0520">NAD</keyword>
<organism evidence="7 8">
    <name type="scientific">Paenibacillus terricola</name>
    <dbReference type="NCBI Taxonomy" id="2763503"/>
    <lineage>
        <taxon>Bacteria</taxon>
        <taxon>Bacillati</taxon>
        <taxon>Bacillota</taxon>
        <taxon>Bacilli</taxon>
        <taxon>Bacillales</taxon>
        <taxon>Paenibacillaceae</taxon>
        <taxon>Paenibacillus</taxon>
    </lineage>
</organism>
<dbReference type="RefSeq" id="WP_191205411.1">
    <property type="nucleotide sequence ID" value="NZ_JACXZA010000005.1"/>
</dbReference>
<name>A0ABR8MZ08_9BACL</name>